<evidence type="ECO:0000313" key="2">
    <source>
        <dbReference type="Proteomes" id="UP000030403"/>
    </source>
</evidence>
<sequence>MKQTKLDERGLQTILQQINDKVSGNNIIEEDQIITEMIQSLQPFYQQNTN</sequence>
<proteinExistence type="predicted"/>
<dbReference type="EMBL" id="AVPF01000006">
    <property type="protein sequence ID" value="KGX90617.1"/>
    <property type="molecule type" value="Genomic_DNA"/>
</dbReference>
<dbReference type="STRING" id="1385511.GCA_000425225_01531"/>
<protein>
    <submittedName>
        <fullName evidence="1">Uncharacterized protein</fullName>
    </submittedName>
</protein>
<accession>A0A0A5I464</accession>
<gene>
    <name evidence="1" type="ORF">N783_19865</name>
</gene>
<dbReference type="RefSeq" id="WP_154657419.1">
    <property type="nucleotide sequence ID" value="NZ_AVPF01000006.1"/>
</dbReference>
<reference evidence="1 2" key="1">
    <citation type="submission" date="2013-08" db="EMBL/GenBank/DDBJ databases">
        <authorList>
            <person name="Huang J."/>
            <person name="Wang G."/>
        </authorList>
    </citation>
    <scope>NUCLEOTIDE SEQUENCE [LARGE SCALE GENOMIC DNA]</scope>
    <source>
        <strain evidence="1 2">BH030004</strain>
    </source>
</reference>
<keyword evidence="2" id="KW-1185">Reference proteome</keyword>
<organism evidence="1 2">
    <name type="scientific">Pontibacillus marinus BH030004 = DSM 16465</name>
    <dbReference type="NCBI Taxonomy" id="1385511"/>
    <lineage>
        <taxon>Bacteria</taxon>
        <taxon>Bacillati</taxon>
        <taxon>Bacillota</taxon>
        <taxon>Bacilli</taxon>
        <taxon>Bacillales</taxon>
        <taxon>Bacillaceae</taxon>
        <taxon>Pontibacillus</taxon>
    </lineage>
</organism>
<name>A0A0A5I464_9BACI</name>
<dbReference type="AlphaFoldDB" id="A0A0A5I464"/>
<dbReference type="Proteomes" id="UP000030403">
    <property type="component" value="Unassembled WGS sequence"/>
</dbReference>
<evidence type="ECO:0000313" key="1">
    <source>
        <dbReference type="EMBL" id="KGX90617.1"/>
    </source>
</evidence>
<comment type="caution">
    <text evidence="1">The sequence shown here is derived from an EMBL/GenBank/DDBJ whole genome shotgun (WGS) entry which is preliminary data.</text>
</comment>